<evidence type="ECO:0000256" key="8">
    <source>
        <dbReference type="PIRSR" id="PIRSR609451-50"/>
    </source>
</evidence>
<keyword evidence="3" id="KW-0813">Transport</keyword>
<dbReference type="KEGG" id="cbw:RR42_s0277"/>
<keyword evidence="6" id="KW-0249">Electron transport</keyword>
<comment type="subcellular location">
    <subcellularLocation>
        <location evidence="1">Periplasm</location>
    </subcellularLocation>
</comment>
<evidence type="ECO:0000256" key="6">
    <source>
        <dbReference type="ARBA" id="ARBA00022982"/>
    </source>
</evidence>
<evidence type="ECO:0000313" key="11">
    <source>
        <dbReference type="Proteomes" id="UP000031843"/>
    </source>
</evidence>
<dbReference type="GO" id="GO:0052876">
    <property type="term" value="F:methylamine dehydrogenase (amicyanin) activity"/>
    <property type="evidence" value="ECO:0007669"/>
    <property type="project" value="UniProtKB-EC"/>
</dbReference>
<keyword evidence="4 9" id="KW-0732">Signal</keyword>
<dbReference type="InterPro" id="IPR015943">
    <property type="entry name" value="WD40/YVTN_repeat-like_dom_sf"/>
</dbReference>
<evidence type="ECO:0000256" key="1">
    <source>
        <dbReference type="ARBA" id="ARBA00004418"/>
    </source>
</evidence>
<evidence type="ECO:0000256" key="7">
    <source>
        <dbReference type="ARBA" id="ARBA00023002"/>
    </source>
</evidence>
<dbReference type="GO" id="GO:0030058">
    <property type="term" value="F:aliphatic amine dehydrogenase activity"/>
    <property type="evidence" value="ECO:0007669"/>
    <property type="project" value="InterPro"/>
</dbReference>
<gene>
    <name evidence="10" type="ORF">RR42_s0277</name>
</gene>
<proteinExistence type="inferred from homology"/>
<name>A0A0C4YG08_9BURK</name>
<keyword evidence="11" id="KW-1185">Reference proteome</keyword>
<organism evidence="10 11">
    <name type="scientific">Cupriavidus basilensis</name>
    <dbReference type="NCBI Taxonomy" id="68895"/>
    <lineage>
        <taxon>Bacteria</taxon>
        <taxon>Pseudomonadati</taxon>
        <taxon>Pseudomonadota</taxon>
        <taxon>Betaproteobacteria</taxon>
        <taxon>Burkholderiales</taxon>
        <taxon>Burkholderiaceae</taxon>
        <taxon>Cupriavidus</taxon>
    </lineage>
</organism>
<keyword evidence="7 10" id="KW-0560">Oxidoreductase</keyword>
<feature type="disulfide bond" evidence="8">
    <location>
        <begin position="198"/>
        <end position="215"/>
    </location>
</feature>
<dbReference type="GO" id="GO:0042597">
    <property type="term" value="C:periplasmic space"/>
    <property type="evidence" value="ECO:0007669"/>
    <property type="project" value="UniProtKB-SubCell"/>
</dbReference>
<evidence type="ECO:0000256" key="9">
    <source>
        <dbReference type="SAM" id="SignalP"/>
    </source>
</evidence>
<reference evidence="10 11" key="1">
    <citation type="journal article" date="2015" name="Genome Announc.">
        <title>Complete Genome Sequence of Cupriavidus basilensis 4G11, Isolated from the Oak Ridge Field Research Center Site.</title>
        <authorList>
            <person name="Ray J."/>
            <person name="Waters R.J."/>
            <person name="Skerker J.M."/>
            <person name="Kuehl J.V."/>
            <person name="Price M.N."/>
            <person name="Huang J."/>
            <person name="Chakraborty R."/>
            <person name="Arkin A.P."/>
            <person name="Deutschbauer A."/>
        </authorList>
    </citation>
    <scope>NUCLEOTIDE SEQUENCE [LARGE SCALE GENOMIC DNA]</scope>
    <source>
        <strain evidence="10">4G11</strain>
    </source>
</reference>
<dbReference type="Proteomes" id="UP000031843">
    <property type="component" value="Chromosome secondary"/>
</dbReference>
<sequence>MNEVSTRAITRRPGVVRSVAAATMLSVLALPAAAANASDAASTAELQPETLSVQPLAPADDGRLYISDVAFKHMVDGRLHVVDGKRMRYLGLVPTGFGGQSVLSPDKRTLYVISTFYTRLARGERADVVSLYDTATLAYRSEIVIPPKHAQSLNYRGIAAVSADGHFLYVQNATPATSVSIIDLQAGKFVAEAQTPGCWGIFATEASSQRFRTLCSDGTMLTVTHDAAGQPGGQKRSARMFDPDADPVFLHSERAGNTLTFVSFNGNVYSADLAGETPVFAQPWPVVDAADRKAGWKPGGYQLFALHAATGRLYLGMHPRSKEGSHKTPAAEIWTIDLAQHKRIARAPGQNALALTVTQGPRPTLYVLDAARAGVVSLDPARGLKPVARLDQVAENAVQLELHQ</sequence>
<dbReference type="EMBL" id="CP010537">
    <property type="protein sequence ID" value="AJG21873.1"/>
    <property type="molecule type" value="Genomic_DNA"/>
</dbReference>
<protein>
    <submittedName>
        <fullName evidence="10">Methylamine dehydrogenase heavy chain</fullName>
        <ecNumber evidence="10">1.4.9.1</ecNumber>
    </submittedName>
</protein>
<evidence type="ECO:0000256" key="5">
    <source>
        <dbReference type="ARBA" id="ARBA00022764"/>
    </source>
</evidence>
<comment type="similarity">
    <text evidence="2">Belongs to the aromatic amine dehydrogenase heavy chain family.</text>
</comment>
<dbReference type="SUPFAM" id="SSF50969">
    <property type="entry name" value="YVTN repeat-like/Quinoprotein amine dehydrogenase"/>
    <property type="match status" value="1"/>
</dbReference>
<dbReference type="STRING" id="68895.RR42_s0277"/>
<dbReference type="RefSeq" id="WP_236702156.1">
    <property type="nucleotide sequence ID" value="NZ_CP010537.1"/>
</dbReference>
<feature type="signal peptide" evidence="9">
    <location>
        <begin position="1"/>
        <end position="34"/>
    </location>
</feature>
<evidence type="ECO:0000256" key="2">
    <source>
        <dbReference type="ARBA" id="ARBA00010548"/>
    </source>
</evidence>
<evidence type="ECO:0000313" key="10">
    <source>
        <dbReference type="EMBL" id="AJG21873.1"/>
    </source>
</evidence>
<dbReference type="InterPro" id="IPR011044">
    <property type="entry name" value="Quino_amine_DH_bsu"/>
</dbReference>
<dbReference type="EC" id="1.4.9.1" evidence="10"/>
<dbReference type="Gene3D" id="2.130.10.10">
    <property type="entry name" value="YVTN repeat-like/Quinoprotein amine dehydrogenase"/>
    <property type="match status" value="1"/>
</dbReference>
<feature type="chain" id="PRO_5002173645" evidence="9">
    <location>
        <begin position="35"/>
        <end position="404"/>
    </location>
</feature>
<dbReference type="AlphaFoldDB" id="A0A0C4YG08"/>
<keyword evidence="8" id="KW-1015">Disulfide bond</keyword>
<dbReference type="InterPro" id="IPR009451">
    <property type="entry name" value="Metamine_DH_Hvc"/>
</dbReference>
<keyword evidence="5" id="KW-0574">Periplasm</keyword>
<evidence type="ECO:0000256" key="3">
    <source>
        <dbReference type="ARBA" id="ARBA00022448"/>
    </source>
</evidence>
<evidence type="ECO:0000256" key="4">
    <source>
        <dbReference type="ARBA" id="ARBA00022729"/>
    </source>
</evidence>
<accession>A0A0C4YG08</accession>
<dbReference type="Pfam" id="PF06433">
    <property type="entry name" value="Me-amine-dh_H"/>
    <property type="match status" value="1"/>
</dbReference>